<name>A0A242NFP4_9GAMM</name>
<reference evidence="14 15" key="1">
    <citation type="submission" date="2017-03" db="EMBL/GenBank/DDBJ databases">
        <title>Comparative genomics of honeybee gut symbionts reveal geographically distinct and subgroup specific antibiotic resistance.</title>
        <authorList>
            <person name="Ludvigsen J."/>
            <person name="Porcellato D."/>
            <person name="Labee-Lund T.M."/>
            <person name="Amdam G.V."/>
            <person name="Rudi K."/>
        </authorList>
    </citation>
    <scope>NUCLEOTIDE SEQUENCE [LARGE SCALE GENOMIC DNA]</scope>
    <source>
        <strain evidence="12 15">A-7-12</strain>
        <strain evidence="13 14">A-9-12</strain>
    </source>
</reference>
<dbReference type="GO" id="GO:0005737">
    <property type="term" value="C:cytoplasm"/>
    <property type="evidence" value="ECO:0007669"/>
    <property type="project" value="UniProtKB-SubCell"/>
</dbReference>
<dbReference type="EMBL" id="NARP01000027">
    <property type="protein sequence ID" value="OTP98663.1"/>
    <property type="molecule type" value="Genomic_DNA"/>
</dbReference>
<dbReference type="InterPro" id="IPR001789">
    <property type="entry name" value="Sig_transdc_resp-reg_receiver"/>
</dbReference>
<protein>
    <recommendedName>
        <fullName evidence="9">Transcriptional regulatory protein</fullName>
    </recommendedName>
</protein>
<dbReference type="SUPFAM" id="SSF52172">
    <property type="entry name" value="CheY-like"/>
    <property type="match status" value="1"/>
</dbReference>
<dbReference type="PIRSF" id="PIRSF006171">
    <property type="entry name" value="RR_citrat_malat"/>
    <property type="match status" value="1"/>
</dbReference>
<keyword evidence="5 9" id="KW-0805">Transcription regulation</keyword>
<evidence type="ECO:0000259" key="11">
    <source>
        <dbReference type="PROSITE" id="PS50110"/>
    </source>
</evidence>
<evidence type="ECO:0000256" key="1">
    <source>
        <dbReference type="ARBA" id="ARBA00004496"/>
    </source>
</evidence>
<dbReference type="Proteomes" id="UP000194800">
    <property type="component" value="Unassembled WGS sequence"/>
</dbReference>
<dbReference type="SMART" id="SM00448">
    <property type="entry name" value="REC"/>
    <property type="match status" value="1"/>
</dbReference>
<dbReference type="InterPro" id="IPR024187">
    <property type="entry name" value="Sig_transdc_resp-reg_cit/mal"/>
</dbReference>
<dbReference type="GO" id="GO:0003700">
    <property type="term" value="F:DNA-binding transcription factor activity"/>
    <property type="evidence" value="ECO:0007669"/>
    <property type="project" value="InterPro"/>
</dbReference>
<feature type="modified residue" description="4-aspartylphosphate" evidence="10">
    <location>
        <position position="64"/>
    </location>
</feature>
<dbReference type="Gene3D" id="3.40.50.2300">
    <property type="match status" value="1"/>
</dbReference>
<dbReference type="Proteomes" id="UP000194977">
    <property type="component" value="Unassembled WGS sequence"/>
</dbReference>
<comment type="subcellular location">
    <subcellularLocation>
        <location evidence="1 9">Cytoplasm</location>
    </subcellularLocation>
</comment>
<dbReference type="GO" id="GO:0000156">
    <property type="term" value="F:phosphorelay response regulator activity"/>
    <property type="evidence" value="ECO:0007669"/>
    <property type="project" value="TreeGrafter"/>
</dbReference>
<evidence type="ECO:0000256" key="5">
    <source>
        <dbReference type="ARBA" id="ARBA00023015"/>
    </source>
</evidence>
<keyword evidence="6 9" id="KW-0238">DNA-binding</keyword>
<keyword evidence="14" id="KW-1185">Reference proteome</keyword>
<accession>A0A242NFP4</accession>
<dbReference type="InterPro" id="IPR051271">
    <property type="entry name" value="2C-system_Tx_regulators"/>
</dbReference>
<dbReference type="Pfam" id="PF20714">
    <property type="entry name" value="HTH_64"/>
    <property type="match status" value="1"/>
</dbReference>
<evidence type="ECO:0000256" key="9">
    <source>
        <dbReference type="PIRNR" id="PIRNR006171"/>
    </source>
</evidence>
<dbReference type="PROSITE" id="PS50110">
    <property type="entry name" value="RESPONSE_REGULATORY"/>
    <property type="match status" value="1"/>
</dbReference>
<dbReference type="PANTHER" id="PTHR45526:SF1">
    <property type="entry name" value="TRANSCRIPTIONAL REGULATORY PROTEIN DCUR-RELATED"/>
    <property type="match status" value="1"/>
</dbReference>
<evidence type="ECO:0000256" key="3">
    <source>
        <dbReference type="ARBA" id="ARBA00022553"/>
    </source>
</evidence>
<evidence type="ECO:0000313" key="12">
    <source>
        <dbReference type="EMBL" id="OTP98663.1"/>
    </source>
</evidence>
<evidence type="ECO:0000256" key="10">
    <source>
        <dbReference type="PROSITE-ProRule" id="PRU00169"/>
    </source>
</evidence>
<dbReference type="InterPro" id="IPR048714">
    <property type="entry name" value="DpiA-like_HTH"/>
</dbReference>
<dbReference type="EMBL" id="NART01000020">
    <property type="protein sequence ID" value="OTQ10306.1"/>
    <property type="molecule type" value="Genomic_DNA"/>
</dbReference>
<keyword evidence="2 9" id="KW-0963">Cytoplasm</keyword>
<dbReference type="RefSeq" id="WP_086301334.1">
    <property type="nucleotide sequence ID" value="NZ_CAMLEZ010000002.1"/>
</dbReference>
<evidence type="ECO:0000313" key="14">
    <source>
        <dbReference type="Proteomes" id="UP000194800"/>
    </source>
</evidence>
<dbReference type="Pfam" id="PF00072">
    <property type="entry name" value="Response_reg"/>
    <property type="match status" value="1"/>
</dbReference>
<keyword evidence="4 9" id="KW-0902">Two-component regulatory system</keyword>
<evidence type="ECO:0000256" key="4">
    <source>
        <dbReference type="ARBA" id="ARBA00023012"/>
    </source>
</evidence>
<gene>
    <name evidence="12" type="primary">dpiA</name>
    <name evidence="13" type="ORF">B6C91_06100</name>
    <name evidence="12" type="ORF">B6D08_10405</name>
</gene>
<dbReference type="InterPro" id="IPR011006">
    <property type="entry name" value="CheY-like_superfamily"/>
</dbReference>
<evidence type="ECO:0000313" key="13">
    <source>
        <dbReference type="EMBL" id="OTQ10306.1"/>
    </source>
</evidence>
<dbReference type="AlphaFoldDB" id="A0A242NFP4"/>
<dbReference type="GO" id="GO:0003677">
    <property type="term" value="F:DNA binding"/>
    <property type="evidence" value="ECO:0007669"/>
    <property type="project" value="UniProtKB-KW"/>
</dbReference>
<evidence type="ECO:0000256" key="8">
    <source>
        <dbReference type="ARBA" id="ARBA00023163"/>
    </source>
</evidence>
<dbReference type="PANTHER" id="PTHR45526">
    <property type="entry name" value="TRANSCRIPTIONAL REGULATORY PROTEIN DPIA"/>
    <property type="match status" value="1"/>
</dbReference>
<feature type="domain" description="Response regulatory" evidence="11">
    <location>
        <begin position="13"/>
        <end position="129"/>
    </location>
</feature>
<comment type="caution">
    <text evidence="12">The sequence shown here is derived from an EMBL/GenBank/DDBJ whole genome shotgun (WGS) entry which is preliminary data.</text>
</comment>
<keyword evidence="7 9" id="KW-0010">Activator</keyword>
<dbReference type="OrthoDB" id="9796655at2"/>
<evidence type="ECO:0000256" key="6">
    <source>
        <dbReference type="ARBA" id="ARBA00023125"/>
    </source>
</evidence>
<keyword evidence="3 10" id="KW-0597">Phosphoprotein</keyword>
<evidence type="ECO:0000256" key="2">
    <source>
        <dbReference type="ARBA" id="ARBA00022490"/>
    </source>
</evidence>
<sequence length="236" mass="27618">MSELNEYKEDTIKVLIVEDEPILAELNAEFIQRDTKVKVVGIASNLQEAKIMVEKLRPTLILLDNYLPDGKGIELFEYIINNKLDCYVIFITAASDMDTCSKAIRFGAFDYLIKPVSYQRLKHSLERFELFLYRQSLQKHVNQRRIDELFNLQTKDFVDINRHSKGIEEITLQKVKDLFMLTDEPQTVDQIVEKANISKTTARRYLEYCVQTKLLIVELNHGKIGRPERLYKRLGK</sequence>
<proteinExistence type="predicted"/>
<evidence type="ECO:0000313" key="15">
    <source>
        <dbReference type="Proteomes" id="UP000194977"/>
    </source>
</evidence>
<keyword evidence="8 9" id="KW-0804">Transcription</keyword>
<evidence type="ECO:0000256" key="7">
    <source>
        <dbReference type="ARBA" id="ARBA00023159"/>
    </source>
</evidence>
<organism evidence="12 15">
    <name type="scientific">Gilliamella apicola</name>
    <dbReference type="NCBI Taxonomy" id="1196095"/>
    <lineage>
        <taxon>Bacteria</taxon>
        <taxon>Pseudomonadati</taxon>
        <taxon>Pseudomonadota</taxon>
        <taxon>Gammaproteobacteria</taxon>
        <taxon>Orbales</taxon>
        <taxon>Orbaceae</taxon>
        <taxon>Gilliamella</taxon>
    </lineage>
</organism>